<dbReference type="Proteomes" id="UP000233551">
    <property type="component" value="Unassembled WGS sequence"/>
</dbReference>
<evidence type="ECO:0000313" key="2">
    <source>
        <dbReference type="EMBL" id="PKI67445.1"/>
    </source>
</evidence>
<name>A0A2I0KG16_PUNGR</name>
<keyword evidence="3" id="KW-1185">Reference proteome</keyword>
<evidence type="ECO:0000256" key="1">
    <source>
        <dbReference type="SAM" id="MobiDB-lite"/>
    </source>
</evidence>
<comment type="caution">
    <text evidence="2">The sequence shown here is derived from an EMBL/GenBank/DDBJ whole genome shotgun (WGS) entry which is preliminary data.</text>
</comment>
<feature type="region of interest" description="Disordered" evidence="1">
    <location>
        <begin position="1"/>
        <end position="20"/>
    </location>
</feature>
<evidence type="ECO:0000313" key="3">
    <source>
        <dbReference type="Proteomes" id="UP000233551"/>
    </source>
</evidence>
<organism evidence="2 3">
    <name type="scientific">Punica granatum</name>
    <name type="common">Pomegranate</name>
    <dbReference type="NCBI Taxonomy" id="22663"/>
    <lineage>
        <taxon>Eukaryota</taxon>
        <taxon>Viridiplantae</taxon>
        <taxon>Streptophyta</taxon>
        <taxon>Embryophyta</taxon>
        <taxon>Tracheophyta</taxon>
        <taxon>Spermatophyta</taxon>
        <taxon>Magnoliopsida</taxon>
        <taxon>eudicotyledons</taxon>
        <taxon>Gunneridae</taxon>
        <taxon>Pentapetalae</taxon>
        <taxon>rosids</taxon>
        <taxon>malvids</taxon>
        <taxon>Myrtales</taxon>
        <taxon>Lythraceae</taxon>
        <taxon>Punica</taxon>
    </lineage>
</organism>
<dbReference type="AlphaFoldDB" id="A0A2I0KG16"/>
<accession>A0A2I0KG16</accession>
<sequence length="92" mass="9984">MHVRVSMDVGRAGRRARAHGRSAKTRWSARVCTLGCLARGRAHGQTSGSRVCARTGVWPAGVCAVVSAGMRRRVYCSAESTSFTRNHLNDLK</sequence>
<proteinExistence type="predicted"/>
<reference evidence="2 3" key="1">
    <citation type="submission" date="2017-11" db="EMBL/GenBank/DDBJ databases">
        <title>De-novo sequencing of pomegranate (Punica granatum L.) genome.</title>
        <authorList>
            <person name="Akparov Z."/>
            <person name="Amiraslanov A."/>
            <person name="Hajiyeva S."/>
            <person name="Abbasov M."/>
            <person name="Kaur K."/>
            <person name="Hamwieh A."/>
            <person name="Solovyev V."/>
            <person name="Salamov A."/>
            <person name="Braich B."/>
            <person name="Kosarev P."/>
            <person name="Mahmoud A."/>
            <person name="Hajiyev E."/>
            <person name="Babayeva S."/>
            <person name="Izzatullayeva V."/>
            <person name="Mammadov A."/>
            <person name="Mammadov A."/>
            <person name="Sharifova S."/>
            <person name="Ojaghi J."/>
            <person name="Eynullazada K."/>
            <person name="Bayramov B."/>
            <person name="Abdulazimova A."/>
            <person name="Shahmuradov I."/>
        </authorList>
    </citation>
    <scope>NUCLEOTIDE SEQUENCE [LARGE SCALE GENOMIC DNA]</scope>
    <source>
        <strain evidence="3">cv. AG2017</strain>
        <tissue evidence="2">Leaf</tissue>
    </source>
</reference>
<gene>
    <name evidence="2" type="ORF">CRG98_012174</name>
</gene>
<protein>
    <submittedName>
        <fullName evidence="2">Uncharacterized protein</fullName>
    </submittedName>
</protein>
<dbReference type="EMBL" id="PGOL01000598">
    <property type="protein sequence ID" value="PKI67445.1"/>
    <property type="molecule type" value="Genomic_DNA"/>
</dbReference>